<dbReference type="InterPro" id="IPR027417">
    <property type="entry name" value="P-loop_NTPase"/>
</dbReference>
<dbReference type="PROSITE" id="PS51194">
    <property type="entry name" value="HELICASE_CTER"/>
    <property type="match status" value="1"/>
</dbReference>
<dbReference type="SUPFAM" id="SSF57903">
    <property type="entry name" value="FYVE/PHD zinc finger"/>
    <property type="match status" value="1"/>
</dbReference>
<dbReference type="EMBL" id="HBIN01008405">
    <property type="protein sequence ID" value="CAE0435955.1"/>
    <property type="molecule type" value="Transcribed_RNA"/>
</dbReference>
<dbReference type="AlphaFoldDB" id="A0A7S3LRN7"/>
<protein>
    <recommendedName>
        <fullName evidence="3">Helicase C-terminal domain-containing protein</fullName>
    </recommendedName>
</protein>
<dbReference type="InterPro" id="IPR001650">
    <property type="entry name" value="Helicase_C-like"/>
</dbReference>
<dbReference type="Gene3D" id="3.40.50.300">
    <property type="entry name" value="P-loop containing nucleotide triphosphate hydrolases"/>
    <property type="match status" value="1"/>
</dbReference>
<evidence type="ECO:0000313" key="4">
    <source>
        <dbReference type="EMBL" id="CAE0435955.1"/>
    </source>
</evidence>
<dbReference type="InterPro" id="IPR011011">
    <property type="entry name" value="Znf_FYVE_PHD"/>
</dbReference>
<evidence type="ECO:0000256" key="2">
    <source>
        <dbReference type="ARBA" id="ARBA00023242"/>
    </source>
</evidence>
<evidence type="ECO:0000259" key="3">
    <source>
        <dbReference type="PROSITE" id="PS51194"/>
    </source>
</evidence>
<dbReference type="GO" id="GO:0016887">
    <property type="term" value="F:ATP hydrolysis activity"/>
    <property type="evidence" value="ECO:0007669"/>
    <property type="project" value="TreeGrafter"/>
</dbReference>
<dbReference type="GO" id="GO:0140658">
    <property type="term" value="F:ATP-dependent chromatin remodeler activity"/>
    <property type="evidence" value="ECO:0007669"/>
    <property type="project" value="TreeGrafter"/>
</dbReference>
<keyword evidence="1" id="KW-0378">Hydrolase</keyword>
<gene>
    <name evidence="4" type="ORF">ASTO00021_LOCUS6227</name>
</gene>
<evidence type="ECO:0000256" key="1">
    <source>
        <dbReference type="ARBA" id="ARBA00022801"/>
    </source>
</evidence>
<feature type="domain" description="Helicase C-terminal" evidence="3">
    <location>
        <begin position="1"/>
        <end position="104"/>
    </location>
</feature>
<dbReference type="GO" id="GO:0003682">
    <property type="term" value="F:chromatin binding"/>
    <property type="evidence" value="ECO:0007669"/>
    <property type="project" value="TreeGrafter"/>
</dbReference>
<accession>A0A7S3LRN7</accession>
<organism evidence="4">
    <name type="scientific">Aplanochytrium stocchinoi</name>
    <dbReference type="NCBI Taxonomy" id="215587"/>
    <lineage>
        <taxon>Eukaryota</taxon>
        <taxon>Sar</taxon>
        <taxon>Stramenopiles</taxon>
        <taxon>Bigyra</taxon>
        <taxon>Labyrinthulomycetes</taxon>
        <taxon>Thraustochytrida</taxon>
        <taxon>Thraustochytriidae</taxon>
        <taxon>Aplanochytrium</taxon>
    </lineage>
</organism>
<reference evidence="4" key="1">
    <citation type="submission" date="2021-01" db="EMBL/GenBank/DDBJ databases">
        <authorList>
            <person name="Corre E."/>
            <person name="Pelletier E."/>
            <person name="Niang G."/>
            <person name="Scheremetjew M."/>
            <person name="Finn R."/>
            <person name="Kale V."/>
            <person name="Holt S."/>
            <person name="Cochrane G."/>
            <person name="Meng A."/>
            <person name="Brown T."/>
            <person name="Cohen L."/>
        </authorList>
    </citation>
    <scope>NUCLEOTIDE SEQUENCE</scope>
    <source>
        <strain evidence="4">GSBS06</strain>
    </source>
</reference>
<proteinExistence type="predicted"/>
<dbReference type="GO" id="GO:0000785">
    <property type="term" value="C:chromatin"/>
    <property type="evidence" value="ECO:0007669"/>
    <property type="project" value="TreeGrafter"/>
</dbReference>
<name>A0A7S3LRN7_9STRA</name>
<dbReference type="GO" id="GO:0042393">
    <property type="term" value="F:histone binding"/>
    <property type="evidence" value="ECO:0007669"/>
    <property type="project" value="TreeGrafter"/>
</dbReference>
<dbReference type="GO" id="GO:0005634">
    <property type="term" value="C:nucleus"/>
    <property type="evidence" value="ECO:0007669"/>
    <property type="project" value="TreeGrafter"/>
</dbReference>
<dbReference type="GO" id="GO:0003677">
    <property type="term" value="F:DNA binding"/>
    <property type="evidence" value="ECO:0007669"/>
    <property type="project" value="TreeGrafter"/>
</dbReference>
<dbReference type="InterPro" id="IPR049730">
    <property type="entry name" value="SNF2/RAD54-like_C"/>
</dbReference>
<dbReference type="CDD" id="cd18793">
    <property type="entry name" value="SF2_C_SNF"/>
    <property type="match status" value="1"/>
</dbReference>
<dbReference type="Gene3D" id="3.30.40.10">
    <property type="entry name" value="Zinc/RING finger domain, C3HC4 (zinc finger)"/>
    <property type="match status" value="1"/>
</dbReference>
<dbReference type="Pfam" id="PF00271">
    <property type="entry name" value="Helicase_C"/>
    <property type="match status" value="1"/>
</dbReference>
<dbReference type="SUPFAM" id="SSF52540">
    <property type="entry name" value="P-loop containing nucleoside triphosphate hydrolases"/>
    <property type="match status" value="1"/>
</dbReference>
<keyword evidence="2" id="KW-0539">Nucleus</keyword>
<dbReference type="PANTHER" id="PTHR45623">
    <property type="entry name" value="CHROMODOMAIN-HELICASE-DNA-BINDING PROTEIN 3-RELATED-RELATED"/>
    <property type="match status" value="1"/>
</dbReference>
<sequence length="469" mass="52735">MEYNKENSNYFVYLMSTRAGGLGINLYTGDTVILYDSDWNPQVDLQAMDRVHRIGQKKPVHVYRLIAAGTVEERVVQRAKKKLYLDKMVNRGSTSQAEQLESLGKAAMLKMLKFGASAVVKSEEGNAGITDEALEKIMDRSRLKKGNDKAFDDKSNSNNASLNALDFDGTQDAISIRQLDGVTYEKDKPKVKEEEEKKIELDDYGNENEGVSFTGTTSLFAEKGDDETINNDLLSKKRKNLSIKDISEEWAQLHAPKAKRIKKTRFIKTENGYQILKANNYTMEEGEKSVFSTELRNRSPSTLKVVFGKKKGRQRAGRDYDHEAHCLMCWDGGSLLCCDQCPLAFHTECLAPWQLPQKKASGASVGNSWGCPHHYCKLCARKAHEVGGLLFRCTECPSAYCEDHVPMKEARFNESGRELRFEELGQSKPTQAYFMQCGPNCIRFRETRLNKGILAAIQESQARGKGSGI</sequence>
<dbReference type="InterPro" id="IPR013083">
    <property type="entry name" value="Znf_RING/FYVE/PHD"/>
</dbReference>